<proteinExistence type="predicted"/>
<dbReference type="Proteomes" id="UP000516072">
    <property type="component" value="Chromosome"/>
</dbReference>
<dbReference type="AlphaFoldDB" id="A0A7G1Q9G5"/>
<gene>
    <name evidence="1" type="ORF">NSCAC_0652</name>
</gene>
<name>A0A7G1Q9G5_9GAMM</name>
<dbReference type="EMBL" id="LR778175">
    <property type="protein sequence ID" value="CAB1275409.1"/>
    <property type="molecule type" value="Genomic_DNA"/>
</dbReference>
<sequence>MGSDFLNRLFGGELESGDKRVRATFLNRLFGGELLYKI</sequence>
<protein>
    <submittedName>
        <fullName evidence="1">Uncharacterized protein</fullName>
    </submittedName>
</protein>
<evidence type="ECO:0000313" key="2">
    <source>
        <dbReference type="Proteomes" id="UP000516072"/>
    </source>
</evidence>
<keyword evidence="2" id="KW-1185">Reference proteome</keyword>
<dbReference type="KEGG" id="ntg:NSCAC_0652"/>
<organism evidence="1 2">
    <name type="scientific">Candidatus Nitrosacidococcus tergens</name>
    <dbReference type="NCBI Taxonomy" id="553981"/>
    <lineage>
        <taxon>Bacteria</taxon>
        <taxon>Pseudomonadati</taxon>
        <taxon>Pseudomonadota</taxon>
        <taxon>Gammaproteobacteria</taxon>
        <taxon>Chromatiales</taxon>
        <taxon>Chromatiaceae</taxon>
        <taxon>Candidatus Nitrosacidococcus</taxon>
    </lineage>
</organism>
<reference evidence="1 2" key="1">
    <citation type="submission" date="2020-03" db="EMBL/GenBank/DDBJ databases">
        <authorList>
            <person name="Picone N."/>
        </authorList>
    </citation>
    <scope>NUCLEOTIDE SEQUENCE [LARGE SCALE GENOMIC DNA]</scope>
    <source>
        <strain evidence="1">NSCAC1</strain>
    </source>
</reference>
<evidence type="ECO:0000313" key="1">
    <source>
        <dbReference type="EMBL" id="CAB1275409.1"/>
    </source>
</evidence>
<accession>A0A7G1Q9G5</accession>